<evidence type="ECO:0000256" key="2">
    <source>
        <dbReference type="SAM" id="Phobius"/>
    </source>
</evidence>
<dbReference type="EMBL" id="BMHF01000006">
    <property type="protein sequence ID" value="GGA34685.1"/>
    <property type="molecule type" value="Genomic_DNA"/>
</dbReference>
<keyword evidence="2" id="KW-0472">Membrane</keyword>
<gene>
    <name evidence="3" type="ORF">GCM10010917_19870</name>
</gene>
<name>A0ABQ1G025_9BACL</name>
<reference evidence="4" key="1">
    <citation type="journal article" date="2019" name="Int. J. Syst. Evol. Microbiol.">
        <title>The Global Catalogue of Microorganisms (GCM) 10K type strain sequencing project: providing services to taxonomists for standard genome sequencing and annotation.</title>
        <authorList>
            <consortium name="The Broad Institute Genomics Platform"/>
            <consortium name="The Broad Institute Genome Sequencing Center for Infectious Disease"/>
            <person name="Wu L."/>
            <person name="Ma J."/>
        </authorList>
    </citation>
    <scope>NUCLEOTIDE SEQUENCE [LARGE SCALE GENOMIC DNA]</scope>
    <source>
        <strain evidence="4">CGMCC 1.15044</strain>
    </source>
</reference>
<keyword evidence="2" id="KW-1133">Transmembrane helix</keyword>
<organism evidence="3 4">
    <name type="scientific">Paenibacillus physcomitrellae</name>
    <dbReference type="NCBI Taxonomy" id="1619311"/>
    <lineage>
        <taxon>Bacteria</taxon>
        <taxon>Bacillati</taxon>
        <taxon>Bacillota</taxon>
        <taxon>Bacilli</taxon>
        <taxon>Bacillales</taxon>
        <taxon>Paenibacillaceae</taxon>
        <taxon>Paenibacillus</taxon>
    </lineage>
</organism>
<evidence type="ECO:0000313" key="4">
    <source>
        <dbReference type="Proteomes" id="UP000609323"/>
    </source>
</evidence>
<dbReference type="Proteomes" id="UP000609323">
    <property type="component" value="Unassembled WGS sequence"/>
</dbReference>
<protein>
    <submittedName>
        <fullName evidence="3">Uncharacterized protein</fullName>
    </submittedName>
</protein>
<keyword evidence="1" id="KW-0175">Coiled coil</keyword>
<feature type="coiled-coil region" evidence="1">
    <location>
        <begin position="30"/>
        <end position="57"/>
    </location>
</feature>
<sequence>MAILLWIIFTFISCFILYVVIKTAINHSVLATTESEIRNLQRQHHELIKQLELLRKTIADQNKGNNVDKKV</sequence>
<feature type="transmembrane region" description="Helical" evidence="2">
    <location>
        <begin position="6"/>
        <end position="25"/>
    </location>
</feature>
<keyword evidence="4" id="KW-1185">Reference proteome</keyword>
<proteinExistence type="predicted"/>
<keyword evidence="2" id="KW-0812">Transmembrane</keyword>
<evidence type="ECO:0000313" key="3">
    <source>
        <dbReference type="EMBL" id="GGA34685.1"/>
    </source>
</evidence>
<accession>A0ABQ1G025</accession>
<evidence type="ECO:0000256" key="1">
    <source>
        <dbReference type="SAM" id="Coils"/>
    </source>
</evidence>
<comment type="caution">
    <text evidence="3">The sequence shown here is derived from an EMBL/GenBank/DDBJ whole genome shotgun (WGS) entry which is preliminary data.</text>
</comment>